<evidence type="ECO:0000256" key="1">
    <source>
        <dbReference type="ARBA" id="ARBA00023125"/>
    </source>
</evidence>
<dbReference type="SUPFAM" id="SSF46689">
    <property type="entry name" value="Homeodomain-like"/>
    <property type="match status" value="1"/>
</dbReference>
<dbReference type="InterPro" id="IPR009057">
    <property type="entry name" value="Homeodomain-like_sf"/>
</dbReference>
<dbReference type="InterPro" id="IPR050109">
    <property type="entry name" value="HTH-type_TetR-like_transc_reg"/>
</dbReference>
<dbReference type="EMBL" id="UHDK01000001">
    <property type="protein sequence ID" value="SUM35108.1"/>
    <property type="molecule type" value="Genomic_DNA"/>
</dbReference>
<dbReference type="RefSeq" id="WP_042740411.1">
    <property type="nucleotide sequence ID" value="NZ_BKAX01000004.1"/>
</dbReference>
<proteinExistence type="predicted"/>
<dbReference type="Proteomes" id="UP000255277">
    <property type="component" value="Unassembled WGS sequence"/>
</dbReference>
<dbReference type="InterPro" id="IPR001647">
    <property type="entry name" value="HTH_TetR"/>
</dbReference>
<accession>A0A0D0QT40</accession>
<dbReference type="InterPro" id="IPR036271">
    <property type="entry name" value="Tet_transcr_reg_TetR-rel_C_sf"/>
</dbReference>
<keyword evidence="1 2" id="KW-0238">DNA-binding</keyword>
<dbReference type="GO" id="GO:0006355">
    <property type="term" value="P:regulation of DNA-templated transcription"/>
    <property type="evidence" value="ECO:0007669"/>
    <property type="project" value="UniProtKB-ARBA"/>
</dbReference>
<dbReference type="PROSITE" id="PS50977">
    <property type="entry name" value="HTH_TETR_2"/>
    <property type="match status" value="1"/>
</dbReference>
<keyword evidence="7" id="KW-1185">Reference proteome</keyword>
<dbReference type="PANTHER" id="PTHR30055">
    <property type="entry name" value="HTH-TYPE TRANSCRIPTIONAL REGULATOR RUTR"/>
    <property type="match status" value="1"/>
</dbReference>
<reference evidence="4 7" key="2">
    <citation type="submission" date="2019-07" db="EMBL/GenBank/DDBJ databases">
        <title>Whole genome shotgun sequence of Staphylococcus gallinarum NBRC 109767.</title>
        <authorList>
            <person name="Hosoyama A."/>
            <person name="Uohara A."/>
            <person name="Ohji S."/>
            <person name="Ichikawa N."/>
        </authorList>
    </citation>
    <scope>NUCLEOTIDE SEQUENCE [LARGE SCALE GENOMIC DNA]</scope>
    <source>
        <strain evidence="4 7">NBRC 109767</strain>
    </source>
</reference>
<dbReference type="Pfam" id="PF00440">
    <property type="entry name" value="TetR_N"/>
    <property type="match status" value="1"/>
</dbReference>
<evidence type="ECO:0000313" key="6">
    <source>
        <dbReference type="Proteomes" id="UP000255277"/>
    </source>
</evidence>
<protein>
    <submittedName>
        <fullName evidence="5">TetR family transcriptional regulator</fullName>
    </submittedName>
</protein>
<reference evidence="5 6" key="1">
    <citation type="submission" date="2018-06" db="EMBL/GenBank/DDBJ databases">
        <authorList>
            <consortium name="Pathogen Informatics"/>
            <person name="Doyle S."/>
        </authorList>
    </citation>
    <scope>NUCLEOTIDE SEQUENCE [LARGE SCALE GENOMIC DNA]</scope>
    <source>
        <strain evidence="5 6">NCTC12195</strain>
    </source>
</reference>
<evidence type="ECO:0000313" key="7">
    <source>
        <dbReference type="Proteomes" id="UP000321057"/>
    </source>
</evidence>
<feature type="domain" description="HTH tetR-type" evidence="3">
    <location>
        <begin position="20"/>
        <end position="80"/>
    </location>
</feature>
<sequence length="219" mass="25528">MNHTVKEIMSEVMPQLEHLTERQRRVIESALILFSEQGYDKTSTSDIAKKAGVAEGTVYKQFKNKKALLYAAILPIIRDNVAPVVVKEFSETLDEKEHFKAFIYAFVDNRSEFLFDNRVLLKVIINEAMTNKEIQAIIFDIFNQRIVENLKPRIECYIEQGEMRAVDVEYFLRTVIAQIFNLNISYIIDTNKERDNSYEAFATFIKDGLYQMFKTNVTN</sequence>
<organism evidence="5 6">
    <name type="scientific">Staphylococcus gallinarum</name>
    <dbReference type="NCBI Taxonomy" id="1293"/>
    <lineage>
        <taxon>Bacteria</taxon>
        <taxon>Bacillati</taxon>
        <taxon>Bacillota</taxon>
        <taxon>Bacilli</taxon>
        <taxon>Bacillales</taxon>
        <taxon>Staphylococcaceae</taxon>
        <taxon>Staphylococcus</taxon>
    </lineage>
</organism>
<dbReference type="PRINTS" id="PR00455">
    <property type="entry name" value="HTHTETR"/>
</dbReference>
<name>A0A0D0QT40_STAGA</name>
<dbReference type="Gene3D" id="1.10.357.10">
    <property type="entry name" value="Tetracycline Repressor, domain 2"/>
    <property type="match status" value="1"/>
</dbReference>
<evidence type="ECO:0000256" key="2">
    <source>
        <dbReference type="PROSITE-ProRule" id="PRU00335"/>
    </source>
</evidence>
<dbReference type="PANTHER" id="PTHR30055:SF222">
    <property type="entry name" value="REGULATORY PROTEIN"/>
    <property type="match status" value="1"/>
</dbReference>
<dbReference type="STRING" id="1293.SH09_15085"/>
<dbReference type="SUPFAM" id="SSF48498">
    <property type="entry name" value="Tetracyclin repressor-like, C-terminal domain"/>
    <property type="match status" value="1"/>
</dbReference>
<dbReference type="AlphaFoldDB" id="A0A0D0QT40"/>
<evidence type="ECO:0000259" key="3">
    <source>
        <dbReference type="PROSITE" id="PS50977"/>
    </source>
</evidence>
<feature type="DNA-binding region" description="H-T-H motif" evidence="2">
    <location>
        <begin position="43"/>
        <end position="62"/>
    </location>
</feature>
<evidence type="ECO:0000313" key="5">
    <source>
        <dbReference type="EMBL" id="SUM35108.1"/>
    </source>
</evidence>
<dbReference type="GO" id="GO:0003677">
    <property type="term" value="F:DNA binding"/>
    <property type="evidence" value="ECO:0007669"/>
    <property type="project" value="UniProtKB-UniRule"/>
</dbReference>
<dbReference type="EMBL" id="BKAX01000004">
    <property type="protein sequence ID" value="GEQ06050.1"/>
    <property type="molecule type" value="Genomic_DNA"/>
</dbReference>
<evidence type="ECO:0000313" key="4">
    <source>
        <dbReference type="EMBL" id="GEQ06050.1"/>
    </source>
</evidence>
<dbReference type="Proteomes" id="UP000321057">
    <property type="component" value="Unassembled WGS sequence"/>
</dbReference>
<gene>
    <name evidence="5" type="primary">yvdT</name>
    <name evidence="5" type="ORF">NCTC12195_04637</name>
    <name evidence="4" type="ORF">SGA02_18780</name>
</gene>
<dbReference type="OrthoDB" id="9780824at2"/>